<dbReference type="CDD" id="cd00093">
    <property type="entry name" value="HTH_XRE"/>
    <property type="match status" value="1"/>
</dbReference>
<dbReference type="Pfam" id="PF13424">
    <property type="entry name" value="TPR_12"/>
    <property type="match status" value="1"/>
</dbReference>
<dbReference type="Gene3D" id="1.25.40.10">
    <property type="entry name" value="Tetratricopeptide repeat domain"/>
    <property type="match status" value="1"/>
</dbReference>
<dbReference type="Pfam" id="PF01381">
    <property type="entry name" value="HTH_3"/>
    <property type="match status" value="1"/>
</dbReference>
<dbReference type="GO" id="GO:0003677">
    <property type="term" value="F:DNA binding"/>
    <property type="evidence" value="ECO:0007669"/>
    <property type="project" value="InterPro"/>
</dbReference>
<sequence>MSDAPDDLGQRIQQLRLAHGLTQRALAEPKYTAAYVSSVESGKRSPSGEALRHFAQRLGVPDAELTAGQPGDSLGLELALTDALATGSGFMSVAAAAEKAGDSRRWAWALLFLDPEAHLADAARMLEGEPPSDRVPLVLAQARAAEPRYAIYLLEEFRDALHRGGLPDPDARYVLHAHLAERYLQIGDEERAAAAAQVALALAGPQDPAAVGADYLATAQALLALRRPADAAVALGQAKAAFLRAHTRPALAACHRARGWMRREAGQLEEAAADLAQARHLYGPTEAALDIGVELAEVQRRRGRPDQAETLLYEALQASTDTQTAPLRAAGAYRERGLLALDRGDDTEAESMLRQAIALYRDTGPRRELARSLRALGDLLTAQTRLAEAADLLRTGLLDLERME</sequence>
<dbReference type="RefSeq" id="WP_203911792.1">
    <property type="nucleotide sequence ID" value="NZ_BONY01000043.1"/>
</dbReference>
<dbReference type="Proteomes" id="UP000612899">
    <property type="component" value="Unassembled WGS sequence"/>
</dbReference>
<proteinExistence type="predicted"/>
<dbReference type="SMART" id="SM00530">
    <property type="entry name" value="HTH_XRE"/>
    <property type="match status" value="1"/>
</dbReference>
<organism evidence="2 3">
    <name type="scientific">Rhizocola hellebori</name>
    <dbReference type="NCBI Taxonomy" id="1392758"/>
    <lineage>
        <taxon>Bacteria</taxon>
        <taxon>Bacillati</taxon>
        <taxon>Actinomycetota</taxon>
        <taxon>Actinomycetes</taxon>
        <taxon>Micromonosporales</taxon>
        <taxon>Micromonosporaceae</taxon>
        <taxon>Rhizocola</taxon>
    </lineage>
</organism>
<comment type="caution">
    <text evidence="2">The sequence shown here is derived from an EMBL/GenBank/DDBJ whole genome shotgun (WGS) entry which is preliminary data.</text>
</comment>
<dbReference type="SUPFAM" id="SSF48452">
    <property type="entry name" value="TPR-like"/>
    <property type="match status" value="2"/>
</dbReference>
<dbReference type="InterPro" id="IPR010982">
    <property type="entry name" value="Lambda_DNA-bd_dom_sf"/>
</dbReference>
<evidence type="ECO:0000259" key="1">
    <source>
        <dbReference type="PROSITE" id="PS50943"/>
    </source>
</evidence>
<dbReference type="EMBL" id="BONY01000043">
    <property type="protein sequence ID" value="GIH08028.1"/>
    <property type="molecule type" value="Genomic_DNA"/>
</dbReference>
<feature type="domain" description="HTH cro/C1-type" evidence="1">
    <location>
        <begin position="12"/>
        <end position="65"/>
    </location>
</feature>
<dbReference type="Gene3D" id="1.10.260.40">
    <property type="entry name" value="lambda repressor-like DNA-binding domains"/>
    <property type="match status" value="1"/>
</dbReference>
<evidence type="ECO:0000313" key="3">
    <source>
        <dbReference type="Proteomes" id="UP000612899"/>
    </source>
</evidence>
<dbReference type="SUPFAM" id="SSF47413">
    <property type="entry name" value="lambda repressor-like DNA-binding domains"/>
    <property type="match status" value="1"/>
</dbReference>
<gene>
    <name evidence="2" type="ORF">Rhe02_60950</name>
</gene>
<accession>A0A8J3QBY7</accession>
<protein>
    <submittedName>
        <fullName evidence="2">Transcriptional regulator</fullName>
    </submittedName>
</protein>
<reference evidence="2" key="1">
    <citation type="submission" date="2021-01" db="EMBL/GenBank/DDBJ databases">
        <title>Whole genome shotgun sequence of Rhizocola hellebori NBRC 109834.</title>
        <authorList>
            <person name="Komaki H."/>
            <person name="Tamura T."/>
        </authorList>
    </citation>
    <scope>NUCLEOTIDE SEQUENCE</scope>
    <source>
        <strain evidence="2">NBRC 109834</strain>
    </source>
</reference>
<keyword evidence="3" id="KW-1185">Reference proteome</keyword>
<dbReference type="InterPro" id="IPR011990">
    <property type="entry name" value="TPR-like_helical_dom_sf"/>
</dbReference>
<dbReference type="InterPro" id="IPR001387">
    <property type="entry name" value="Cro/C1-type_HTH"/>
</dbReference>
<evidence type="ECO:0000313" key="2">
    <source>
        <dbReference type="EMBL" id="GIH08028.1"/>
    </source>
</evidence>
<name>A0A8J3QBY7_9ACTN</name>
<dbReference type="AlphaFoldDB" id="A0A8J3QBY7"/>
<dbReference type="PROSITE" id="PS50943">
    <property type="entry name" value="HTH_CROC1"/>
    <property type="match status" value="1"/>
</dbReference>